<keyword evidence="7" id="KW-0560">Oxidoreductase</keyword>
<keyword evidence="5" id="KW-0378">Hydrolase</keyword>
<dbReference type="Pfam" id="PF00763">
    <property type="entry name" value="THF_DHG_CYH"/>
    <property type="match status" value="1"/>
</dbReference>
<evidence type="ECO:0000256" key="7">
    <source>
        <dbReference type="ARBA" id="ARBA00023002"/>
    </source>
</evidence>
<comment type="caution">
    <text evidence="10">The sequence shown here is derived from an EMBL/GenBank/DDBJ whole genome shotgun (WGS) entry which is preliminary data.</text>
</comment>
<accession>X1GQG0</accession>
<dbReference type="AlphaFoldDB" id="X1GQG0"/>
<proteinExistence type="predicted"/>
<protein>
    <recommendedName>
        <fullName evidence="3">methenyltetrahydrofolate cyclohydrolase</fullName>
        <ecNumber evidence="3">3.5.4.9</ecNumber>
    </recommendedName>
</protein>
<dbReference type="FunFam" id="3.40.50.10860:FF:000005">
    <property type="entry name" value="C-1-tetrahydrofolate synthase, cytoplasmic, putative"/>
    <property type="match status" value="1"/>
</dbReference>
<dbReference type="GO" id="GO:0004477">
    <property type="term" value="F:methenyltetrahydrofolate cyclohydrolase activity"/>
    <property type="evidence" value="ECO:0007669"/>
    <property type="project" value="UniProtKB-EC"/>
</dbReference>
<feature type="non-terminal residue" evidence="10">
    <location>
        <position position="149"/>
    </location>
</feature>
<reference evidence="10" key="1">
    <citation type="journal article" date="2014" name="Front. Microbiol.">
        <title>High frequency of phylogenetically diverse reductive dehalogenase-homologous genes in deep subseafloor sedimentary metagenomes.</title>
        <authorList>
            <person name="Kawai M."/>
            <person name="Futagami T."/>
            <person name="Toyoda A."/>
            <person name="Takaki Y."/>
            <person name="Nishi S."/>
            <person name="Hori S."/>
            <person name="Arai W."/>
            <person name="Tsubouchi T."/>
            <person name="Morono Y."/>
            <person name="Uchiyama I."/>
            <person name="Ito T."/>
            <person name="Fujiyama A."/>
            <person name="Inagaki F."/>
            <person name="Takami H."/>
        </authorList>
    </citation>
    <scope>NUCLEOTIDE SEQUENCE</scope>
    <source>
        <strain evidence="10">Expedition CK06-06</strain>
    </source>
</reference>
<dbReference type="GO" id="GO:0004488">
    <property type="term" value="F:methylenetetrahydrofolate dehydrogenase (NADP+) activity"/>
    <property type="evidence" value="ECO:0007669"/>
    <property type="project" value="InterPro"/>
</dbReference>
<dbReference type="InterPro" id="IPR046346">
    <property type="entry name" value="Aminoacid_DH-like_N_sf"/>
</dbReference>
<evidence type="ECO:0000256" key="4">
    <source>
        <dbReference type="ARBA" id="ARBA00022563"/>
    </source>
</evidence>
<gene>
    <name evidence="10" type="ORF">S03H2_38858</name>
</gene>
<keyword evidence="8" id="KW-0511">Multifunctional enzyme</keyword>
<evidence type="ECO:0000256" key="1">
    <source>
        <dbReference type="ARBA" id="ARBA00004777"/>
    </source>
</evidence>
<dbReference type="GO" id="GO:0035999">
    <property type="term" value="P:tetrahydrofolate interconversion"/>
    <property type="evidence" value="ECO:0007669"/>
    <property type="project" value="TreeGrafter"/>
</dbReference>
<evidence type="ECO:0000256" key="2">
    <source>
        <dbReference type="ARBA" id="ARBA00011738"/>
    </source>
</evidence>
<sequence length="149" mass="16864">MEKMSLNEVKPKKIDGRLFAQEYLNKVLKPRCETFTEIYKKVPKLSTILVGENPASESYLKLKEKFFAKLCVESEVFRLPEETTEEELLAFINKQNHDNQIDGILVQVPLPSHIDEDTISESIALSKDVEGLSPGNVHAWAKALPNLVP</sequence>
<dbReference type="InterPro" id="IPR000672">
    <property type="entry name" value="THF_DH/CycHdrlase"/>
</dbReference>
<dbReference type="SUPFAM" id="SSF53223">
    <property type="entry name" value="Aminoacid dehydrogenase-like, N-terminal domain"/>
    <property type="match status" value="1"/>
</dbReference>
<dbReference type="InterPro" id="IPR020630">
    <property type="entry name" value="THF_DH/CycHdrlase_cat_dom"/>
</dbReference>
<dbReference type="EMBL" id="BARU01023984">
    <property type="protein sequence ID" value="GAH59432.1"/>
    <property type="molecule type" value="Genomic_DNA"/>
</dbReference>
<keyword evidence="4" id="KW-0554">One-carbon metabolism</keyword>
<name>X1GQG0_9ZZZZ</name>
<feature type="domain" description="Tetrahydrofolate dehydrogenase/cyclohydrolase catalytic" evidence="9">
    <location>
        <begin position="14"/>
        <end position="130"/>
    </location>
</feature>
<evidence type="ECO:0000313" key="10">
    <source>
        <dbReference type="EMBL" id="GAH59432.1"/>
    </source>
</evidence>
<comment type="pathway">
    <text evidence="1">One-carbon metabolism; tetrahydrofolate interconversion.</text>
</comment>
<dbReference type="PANTHER" id="PTHR48099">
    <property type="entry name" value="C-1-TETRAHYDROFOLATE SYNTHASE, CYTOPLASMIC-RELATED"/>
    <property type="match status" value="1"/>
</dbReference>
<evidence type="ECO:0000259" key="9">
    <source>
        <dbReference type="Pfam" id="PF00763"/>
    </source>
</evidence>
<dbReference type="EC" id="3.5.4.9" evidence="3"/>
<dbReference type="Gene3D" id="3.40.50.10860">
    <property type="entry name" value="Leucine Dehydrogenase, chain A, domain 1"/>
    <property type="match status" value="1"/>
</dbReference>
<dbReference type="PANTHER" id="PTHR48099:SF5">
    <property type="entry name" value="C-1-TETRAHYDROFOLATE SYNTHASE, CYTOPLASMIC"/>
    <property type="match status" value="1"/>
</dbReference>
<dbReference type="GO" id="GO:0005829">
    <property type="term" value="C:cytosol"/>
    <property type="evidence" value="ECO:0007669"/>
    <property type="project" value="TreeGrafter"/>
</dbReference>
<evidence type="ECO:0000256" key="6">
    <source>
        <dbReference type="ARBA" id="ARBA00022857"/>
    </source>
</evidence>
<evidence type="ECO:0000256" key="3">
    <source>
        <dbReference type="ARBA" id="ARBA00012776"/>
    </source>
</evidence>
<organism evidence="10">
    <name type="scientific">marine sediment metagenome</name>
    <dbReference type="NCBI Taxonomy" id="412755"/>
    <lineage>
        <taxon>unclassified sequences</taxon>
        <taxon>metagenomes</taxon>
        <taxon>ecological metagenomes</taxon>
    </lineage>
</organism>
<keyword evidence="6" id="KW-0521">NADP</keyword>
<evidence type="ECO:0000256" key="5">
    <source>
        <dbReference type="ARBA" id="ARBA00022801"/>
    </source>
</evidence>
<comment type="subunit">
    <text evidence="2">Homodimer.</text>
</comment>
<dbReference type="PRINTS" id="PR00085">
    <property type="entry name" value="THFDHDRGNASE"/>
</dbReference>
<evidence type="ECO:0000256" key="8">
    <source>
        <dbReference type="ARBA" id="ARBA00023268"/>
    </source>
</evidence>